<dbReference type="UniPathway" id="UPA00659"/>
<evidence type="ECO:0000256" key="3">
    <source>
        <dbReference type="ARBA" id="ARBA00022832"/>
    </source>
</evidence>
<dbReference type="GO" id="GO:0003857">
    <property type="term" value="F:(3S)-3-hydroxyacyl-CoA dehydrogenase (NAD+) activity"/>
    <property type="evidence" value="ECO:0007669"/>
    <property type="project" value="UniProtKB-EC"/>
</dbReference>
<keyword evidence="10" id="KW-0456">Lyase</keyword>
<dbReference type="SUPFAM" id="SSF51735">
    <property type="entry name" value="NAD(P)-binding Rossmann-fold domains"/>
    <property type="match status" value="1"/>
</dbReference>
<dbReference type="EMBL" id="JAGTUU010000004">
    <property type="protein sequence ID" value="MBS0124860.1"/>
    <property type="molecule type" value="Genomic_DNA"/>
</dbReference>
<dbReference type="GO" id="GO:0006635">
    <property type="term" value="P:fatty acid beta-oxidation"/>
    <property type="evidence" value="ECO:0007669"/>
    <property type="project" value="UniProtKB-UniPathway"/>
</dbReference>
<evidence type="ECO:0000256" key="8">
    <source>
        <dbReference type="ARBA" id="ARBA00023140"/>
    </source>
</evidence>
<comment type="pathway">
    <text evidence="2">Lipid metabolism; fatty acid beta-oxidation.</text>
</comment>
<feature type="domain" description="3-hydroxyacyl-CoA dehydrogenase NAD binding" evidence="14">
    <location>
        <begin position="292"/>
        <end position="465"/>
    </location>
</feature>
<name>A0A8J8B8T6_9RHOB</name>
<sequence>MQLSETVSLDHEGDIALIRIDNPPVNAAGVTVRQGLVAAVDWLAAHPQVEAAALYAAGRTFVAGADIREFGKPPLDPWLPEVCQRLEDSATPIVCILHGTTLGGGLEIAMGCHARLALPGAKVGLPEVHLGIIPGAGGTQRMPRLTGQAFAVEAITTGRHIALEEALSAGIIDGMATDTPDQAARNAARAVLDGALRTRATGAQAVTADPDALDAARARIRKTQPHLYSPLRCVDAVELSTLPIREGIARERVIYQECHDTPQRAGLIHAFFAERAVAKVPEAGIPPRATDHIGVIGAGTMGAGIATACLLAGLTVTLTDRDDAAIARGRAAIDANLDGAVKRGKLADKDDALARLATTTDSAALSKVDILIEAAFEDMAVKQAIFADLDRIAKPGAVLATNTSYLDVNTIAQATARPGDVMGLHFFSPAHVMRLCEVVVAEATTPETAATGFALAKRLRKIAVRSGVCDGFIGNRILRSTRRAAEYMMLDGAPFAQIDAALEAAGWAMGPFRVSDLAGLDIAWAQRKRLAATRPPEERYVDMPDRLCEAGHLGRKTGAGYYLKDGTPNPAALSALEAERAAKGIAPRTFTDDEIVSRFLTAMIMEASRIFEERIALRPIDVDAVLLFGYGFPRHLGGPLHQADAIGAAPLVDRIDSFAQEDRHFWQVPEILRDMAHSSGTFAQRN</sequence>
<keyword evidence="16" id="KW-1185">Reference proteome</keyword>
<evidence type="ECO:0000256" key="12">
    <source>
        <dbReference type="ARBA" id="ARBA00049556"/>
    </source>
</evidence>
<dbReference type="Gene3D" id="3.90.226.10">
    <property type="entry name" value="2-enoyl-CoA Hydratase, Chain A, domain 1"/>
    <property type="match status" value="1"/>
</dbReference>
<evidence type="ECO:0000256" key="5">
    <source>
        <dbReference type="ARBA" id="ARBA00023002"/>
    </source>
</evidence>
<evidence type="ECO:0000313" key="15">
    <source>
        <dbReference type="EMBL" id="MBS0124860.1"/>
    </source>
</evidence>
<dbReference type="InterPro" id="IPR006108">
    <property type="entry name" value="3HC_DH_C"/>
</dbReference>
<dbReference type="Pfam" id="PF00725">
    <property type="entry name" value="3HCDH"/>
    <property type="match status" value="1"/>
</dbReference>
<keyword evidence="5" id="KW-0560">Oxidoreductase</keyword>
<comment type="catalytic activity">
    <reaction evidence="12">
        <text>a (3S)-3-hydroxyacyl-CoA + NAD(+) = a 3-oxoacyl-CoA + NADH + H(+)</text>
        <dbReference type="Rhea" id="RHEA:22432"/>
        <dbReference type="ChEBI" id="CHEBI:15378"/>
        <dbReference type="ChEBI" id="CHEBI:57318"/>
        <dbReference type="ChEBI" id="CHEBI:57540"/>
        <dbReference type="ChEBI" id="CHEBI:57945"/>
        <dbReference type="ChEBI" id="CHEBI:90726"/>
        <dbReference type="EC" id="1.1.1.35"/>
    </reaction>
</comment>
<dbReference type="InterPro" id="IPR006176">
    <property type="entry name" value="3-OHacyl-CoA_DH_NAD-bd"/>
</dbReference>
<dbReference type="Gene3D" id="3.40.50.720">
    <property type="entry name" value="NAD(P)-binding Rossmann-like Domain"/>
    <property type="match status" value="1"/>
</dbReference>
<dbReference type="InterPro" id="IPR008927">
    <property type="entry name" value="6-PGluconate_DH-like_C_sf"/>
</dbReference>
<evidence type="ECO:0000256" key="10">
    <source>
        <dbReference type="ARBA" id="ARBA00023239"/>
    </source>
</evidence>
<dbReference type="PANTHER" id="PTHR23309">
    <property type="entry name" value="3-HYDROXYACYL-COA DEHYROGENASE"/>
    <property type="match status" value="1"/>
</dbReference>
<reference evidence="15" key="1">
    <citation type="submission" date="2021-04" db="EMBL/GenBank/DDBJ databases">
        <authorList>
            <person name="Yoon J."/>
        </authorList>
    </citation>
    <scope>NUCLEOTIDE SEQUENCE</scope>
    <source>
        <strain evidence="15">KMU-90</strain>
    </source>
</reference>
<evidence type="ECO:0000256" key="11">
    <source>
        <dbReference type="ARBA" id="ARBA00023268"/>
    </source>
</evidence>
<dbReference type="GO" id="GO:0070403">
    <property type="term" value="F:NAD+ binding"/>
    <property type="evidence" value="ECO:0007669"/>
    <property type="project" value="InterPro"/>
</dbReference>
<keyword evidence="8" id="KW-0576">Peroxisome</keyword>
<evidence type="ECO:0000259" key="14">
    <source>
        <dbReference type="Pfam" id="PF02737"/>
    </source>
</evidence>
<evidence type="ECO:0000256" key="6">
    <source>
        <dbReference type="ARBA" id="ARBA00023027"/>
    </source>
</evidence>
<dbReference type="Gene3D" id="1.10.1040.50">
    <property type="match status" value="1"/>
</dbReference>
<evidence type="ECO:0000256" key="7">
    <source>
        <dbReference type="ARBA" id="ARBA00023098"/>
    </source>
</evidence>
<comment type="subcellular location">
    <subcellularLocation>
        <location evidence="1">Peroxisome</location>
    </subcellularLocation>
</comment>
<evidence type="ECO:0000256" key="1">
    <source>
        <dbReference type="ARBA" id="ARBA00004275"/>
    </source>
</evidence>
<gene>
    <name evidence="15" type="ORF">KB874_12200</name>
</gene>
<comment type="caution">
    <text evidence="15">The sequence shown here is derived from an EMBL/GenBank/DDBJ whole genome shotgun (WGS) entry which is preliminary data.</text>
</comment>
<dbReference type="InterPro" id="IPR029045">
    <property type="entry name" value="ClpP/crotonase-like_dom_sf"/>
</dbReference>
<protein>
    <submittedName>
        <fullName evidence="15">Enoyl-CoA hydratase/isomerase family protein</fullName>
    </submittedName>
</protein>
<dbReference type="Pfam" id="PF02737">
    <property type="entry name" value="3HCDH_N"/>
    <property type="match status" value="1"/>
</dbReference>
<dbReference type="FunFam" id="3.40.50.720:FF:000009">
    <property type="entry name" value="Fatty oxidation complex, alpha subunit"/>
    <property type="match status" value="1"/>
</dbReference>
<evidence type="ECO:0000256" key="2">
    <source>
        <dbReference type="ARBA" id="ARBA00005005"/>
    </source>
</evidence>
<dbReference type="GO" id="GO:0004300">
    <property type="term" value="F:enoyl-CoA hydratase activity"/>
    <property type="evidence" value="ECO:0007669"/>
    <property type="project" value="UniProtKB-ARBA"/>
</dbReference>
<keyword evidence="3" id="KW-0276">Fatty acid metabolism</keyword>
<keyword evidence="6" id="KW-0520">NAD</keyword>
<evidence type="ECO:0000256" key="4">
    <source>
        <dbReference type="ARBA" id="ARBA00022963"/>
    </source>
</evidence>
<dbReference type="InterPro" id="IPR001753">
    <property type="entry name" value="Enoyl-CoA_hydra/iso"/>
</dbReference>
<dbReference type="SUPFAM" id="SSF52096">
    <property type="entry name" value="ClpP/crotonase"/>
    <property type="match status" value="1"/>
</dbReference>
<evidence type="ECO:0000256" key="9">
    <source>
        <dbReference type="ARBA" id="ARBA00023235"/>
    </source>
</evidence>
<organism evidence="15 16">
    <name type="scientific">Thetidibacter halocola</name>
    <dbReference type="NCBI Taxonomy" id="2827239"/>
    <lineage>
        <taxon>Bacteria</taxon>
        <taxon>Pseudomonadati</taxon>
        <taxon>Pseudomonadota</taxon>
        <taxon>Alphaproteobacteria</taxon>
        <taxon>Rhodobacterales</taxon>
        <taxon>Roseobacteraceae</taxon>
        <taxon>Thetidibacter</taxon>
    </lineage>
</organism>
<dbReference type="Proteomes" id="UP000681356">
    <property type="component" value="Unassembled WGS sequence"/>
</dbReference>
<dbReference type="SUPFAM" id="SSF48179">
    <property type="entry name" value="6-phosphogluconate dehydrogenase C-terminal domain-like"/>
    <property type="match status" value="2"/>
</dbReference>
<keyword evidence="7" id="KW-0443">Lipid metabolism</keyword>
<dbReference type="GO" id="GO:0016853">
    <property type="term" value="F:isomerase activity"/>
    <property type="evidence" value="ECO:0007669"/>
    <property type="project" value="UniProtKB-KW"/>
</dbReference>
<keyword evidence="11" id="KW-0511">Multifunctional enzyme</keyword>
<accession>A0A8J8B8T6</accession>
<keyword evidence="4" id="KW-0442">Lipid degradation</keyword>
<evidence type="ECO:0000313" key="16">
    <source>
        <dbReference type="Proteomes" id="UP000681356"/>
    </source>
</evidence>
<dbReference type="AlphaFoldDB" id="A0A8J8B8T6"/>
<dbReference type="RefSeq" id="WP_212536818.1">
    <property type="nucleotide sequence ID" value="NZ_JAGTUU010000004.1"/>
</dbReference>
<dbReference type="Pfam" id="PF00378">
    <property type="entry name" value="ECH_1"/>
    <property type="match status" value="1"/>
</dbReference>
<keyword evidence="9" id="KW-0413">Isomerase</keyword>
<dbReference type="InterPro" id="IPR036291">
    <property type="entry name" value="NAD(P)-bd_dom_sf"/>
</dbReference>
<evidence type="ECO:0000259" key="13">
    <source>
        <dbReference type="Pfam" id="PF00725"/>
    </source>
</evidence>
<feature type="domain" description="3-hydroxyacyl-CoA dehydrogenase C-terminal" evidence="13">
    <location>
        <begin position="471"/>
        <end position="562"/>
    </location>
</feature>
<dbReference type="CDD" id="cd06558">
    <property type="entry name" value="crotonase-like"/>
    <property type="match status" value="1"/>
</dbReference>
<proteinExistence type="predicted"/>